<accession>A0AAN9SI64</accession>
<reference evidence="11 12" key="1">
    <citation type="submission" date="2024-01" db="EMBL/GenBank/DDBJ databases">
        <title>The genomes of 5 underutilized Papilionoideae crops provide insights into root nodulation and disease resistanc.</title>
        <authorList>
            <person name="Jiang F."/>
        </authorList>
    </citation>
    <scope>NUCLEOTIDE SEQUENCE [LARGE SCALE GENOMIC DNA]</scope>
    <source>
        <strain evidence="11">DUOXIRENSHENG_FW03</strain>
        <tissue evidence="11">Leaves</tissue>
    </source>
</reference>
<gene>
    <name evidence="11" type="ORF">VNO78_18301</name>
</gene>
<comment type="function">
    <text evidence="8">Transcriptional regulator that specifically binds 5'-GATA-3' or 5'-GAT-3' motifs within gene promoters.</text>
</comment>
<comment type="caution">
    <text evidence="11">The sequence shown here is derived from an EMBL/GenBank/DDBJ whole genome shotgun (WGS) entry which is preliminary data.</text>
</comment>
<dbReference type="InterPro" id="IPR013088">
    <property type="entry name" value="Znf_NHR/GATA"/>
</dbReference>
<keyword evidence="1" id="KW-0479">Metal-binding</keyword>
<evidence type="ECO:0000256" key="1">
    <source>
        <dbReference type="ARBA" id="ARBA00022723"/>
    </source>
</evidence>
<comment type="similarity">
    <text evidence="7">Belongs to the type IV zinc-finger family. Class B subfamily.</text>
</comment>
<dbReference type="SUPFAM" id="SSF57716">
    <property type="entry name" value="Glucocorticoid receptor-like (DNA-binding domain)"/>
    <property type="match status" value="1"/>
</dbReference>
<name>A0AAN9SI64_PSOTE</name>
<keyword evidence="12" id="KW-1185">Reference proteome</keyword>
<keyword evidence="6" id="KW-0804">Transcription</keyword>
<dbReference type="GO" id="GO:0006355">
    <property type="term" value="P:regulation of DNA-templated transcription"/>
    <property type="evidence" value="ECO:0007669"/>
    <property type="project" value="InterPro"/>
</dbReference>
<evidence type="ECO:0000259" key="10">
    <source>
        <dbReference type="PROSITE" id="PS50114"/>
    </source>
</evidence>
<protein>
    <recommendedName>
        <fullName evidence="10">GATA-type domain-containing protein</fullName>
    </recommendedName>
</protein>
<evidence type="ECO:0000256" key="3">
    <source>
        <dbReference type="ARBA" id="ARBA00022833"/>
    </source>
</evidence>
<keyword evidence="2 9" id="KW-0863">Zinc-finger</keyword>
<evidence type="ECO:0000256" key="6">
    <source>
        <dbReference type="ARBA" id="ARBA00023163"/>
    </source>
</evidence>
<dbReference type="SMART" id="SM00401">
    <property type="entry name" value="ZnF_GATA"/>
    <property type="match status" value="1"/>
</dbReference>
<proteinExistence type="inferred from homology"/>
<feature type="domain" description="GATA-type" evidence="10">
    <location>
        <begin position="83"/>
        <end position="113"/>
    </location>
</feature>
<dbReference type="CDD" id="cd00202">
    <property type="entry name" value="ZnF_GATA"/>
    <property type="match status" value="1"/>
</dbReference>
<dbReference type="Gene3D" id="3.30.50.10">
    <property type="entry name" value="Erythroid Transcription Factor GATA-1, subunit A"/>
    <property type="match status" value="1"/>
</dbReference>
<keyword evidence="5" id="KW-0238">DNA-binding</keyword>
<dbReference type="EMBL" id="JAYMYS010000004">
    <property type="protein sequence ID" value="KAK7397134.1"/>
    <property type="molecule type" value="Genomic_DNA"/>
</dbReference>
<dbReference type="InterPro" id="IPR000679">
    <property type="entry name" value="Znf_GATA"/>
</dbReference>
<evidence type="ECO:0000256" key="2">
    <source>
        <dbReference type="ARBA" id="ARBA00022771"/>
    </source>
</evidence>
<evidence type="ECO:0000256" key="5">
    <source>
        <dbReference type="ARBA" id="ARBA00023125"/>
    </source>
</evidence>
<dbReference type="PROSITE" id="PS00344">
    <property type="entry name" value="GATA_ZN_FINGER_1"/>
    <property type="match status" value="1"/>
</dbReference>
<keyword evidence="4" id="KW-0805">Transcription regulation</keyword>
<dbReference type="GO" id="GO:0008270">
    <property type="term" value="F:zinc ion binding"/>
    <property type="evidence" value="ECO:0007669"/>
    <property type="project" value="UniProtKB-KW"/>
</dbReference>
<evidence type="ECO:0000256" key="9">
    <source>
        <dbReference type="PROSITE-ProRule" id="PRU00094"/>
    </source>
</evidence>
<dbReference type="PROSITE" id="PS50114">
    <property type="entry name" value="GATA_ZN_FINGER_2"/>
    <property type="match status" value="1"/>
</dbReference>
<evidence type="ECO:0000313" key="12">
    <source>
        <dbReference type="Proteomes" id="UP001386955"/>
    </source>
</evidence>
<sequence length="254" mass="28834">MSSKILRNIIFENITSSWIKKRIETLEIIASFNMQVAFVKSALTRVSTGRRHVTGTRGSVEFRKQRMNLVMMDPCDCENKKCCADCKTTKTPLWRGGPAGPKTLCNACGIRYRKKKGCSRKREEVVLLERTSSVVVKKQRWGEEEQAALCLMALSCGFLFAHSSLELRAQSSELRAQRDSSAFSFLLFTTPSTSDLELSRSATYVVVVFERRTLPVPLIITTYFLQMFFFFTANNTFFQVVAVVDSLGKEFLIK</sequence>
<dbReference type="Pfam" id="PF00320">
    <property type="entry name" value="GATA"/>
    <property type="match status" value="1"/>
</dbReference>
<evidence type="ECO:0000313" key="11">
    <source>
        <dbReference type="EMBL" id="KAK7397134.1"/>
    </source>
</evidence>
<evidence type="ECO:0000256" key="7">
    <source>
        <dbReference type="ARBA" id="ARBA00024019"/>
    </source>
</evidence>
<evidence type="ECO:0000256" key="4">
    <source>
        <dbReference type="ARBA" id="ARBA00023015"/>
    </source>
</evidence>
<dbReference type="PANTHER" id="PTHR47172">
    <property type="entry name" value="OS01G0976800 PROTEIN"/>
    <property type="match status" value="1"/>
</dbReference>
<dbReference type="AlphaFoldDB" id="A0AAN9SI64"/>
<dbReference type="Proteomes" id="UP001386955">
    <property type="component" value="Unassembled WGS sequence"/>
</dbReference>
<dbReference type="PANTHER" id="PTHR47172:SF9">
    <property type="entry name" value="GATA TRANSCRIPTION FACTOR 23"/>
    <property type="match status" value="1"/>
</dbReference>
<dbReference type="GO" id="GO:0043565">
    <property type="term" value="F:sequence-specific DNA binding"/>
    <property type="evidence" value="ECO:0007669"/>
    <property type="project" value="InterPro"/>
</dbReference>
<keyword evidence="3" id="KW-0862">Zinc</keyword>
<organism evidence="11 12">
    <name type="scientific">Psophocarpus tetragonolobus</name>
    <name type="common">Winged bean</name>
    <name type="synonym">Dolichos tetragonolobus</name>
    <dbReference type="NCBI Taxonomy" id="3891"/>
    <lineage>
        <taxon>Eukaryota</taxon>
        <taxon>Viridiplantae</taxon>
        <taxon>Streptophyta</taxon>
        <taxon>Embryophyta</taxon>
        <taxon>Tracheophyta</taxon>
        <taxon>Spermatophyta</taxon>
        <taxon>Magnoliopsida</taxon>
        <taxon>eudicotyledons</taxon>
        <taxon>Gunneridae</taxon>
        <taxon>Pentapetalae</taxon>
        <taxon>rosids</taxon>
        <taxon>fabids</taxon>
        <taxon>Fabales</taxon>
        <taxon>Fabaceae</taxon>
        <taxon>Papilionoideae</taxon>
        <taxon>50 kb inversion clade</taxon>
        <taxon>NPAAA clade</taxon>
        <taxon>indigoferoid/millettioid clade</taxon>
        <taxon>Phaseoleae</taxon>
        <taxon>Psophocarpus</taxon>
    </lineage>
</organism>
<evidence type="ECO:0000256" key="8">
    <source>
        <dbReference type="ARBA" id="ARBA00037539"/>
    </source>
</evidence>